<evidence type="ECO:0000256" key="6">
    <source>
        <dbReference type="ARBA" id="ARBA00022729"/>
    </source>
</evidence>
<evidence type="ECO:0000256" key="9">
    <source>
        <dbReference type="RuleBase" id="RU003884"/>
    </source>
</evidence>
<keyword evidence="5 9" id="KW-0812">Transmembrane</keyword>
<keyword evidence="7 9" id="KW-0472">Membrane</keyword>
<keyword evidence="4" id="KW-1134">Transmembrane beta strand</keyword>
<dbReference type="AlphaFoldDB" id="A0A0T9UUW7"/>
<dbReference type="GO" id="GO:0009279">
    <property type="term" value="C:cell outer membrane"/>
    <property type="evidence" value="ECO:0007669"/>
    <property type="project" value="UniProtKB-SubCell"/>
</dbReference>
<reference evidence="13" key="1">
    <citation type="submission" date="2015-03" db="EMBL/GenBank/DDBJ databases">
        <authorList>
            <consortium name="Pathogen Informatics"/>
        </authorList>
    </citation>
    <scope>NUCLEOTIDE SEQUENCE [LARGE SCALE GENOMIC DNA]</scope>
    <source>
        <strain evidence="13">IP27925</strain>
    </source>
</reference>
<dbReference type="InterPro" id="IPR018030">
    <property type="entry name" value="Fimbrial_membr_usher_CS"/>
</dbReference>
<dbReference type="SUPFAM" id="SSF141729">
    <property type="entry name" value="FimD N-terminal domain-like"/>
    <property type="match status" value="1"/>
</dbReference>
<comment type="subcellular location">
    <subcellularLocation>
        <location evidence="1 9">Cell outer membrane</location>
        <topology evidence="1 9">Multi-pass membrane protein</topology>
    </subcellularLocation>
</comment>
<keyword evidence="6" id="KW-0732">Signal</keyword>
<protein>
    <submittedName>
        <fullName evidence="12">Outer membrane fimbrial usher porin</fullName>
    </submittedName>
</protein>
<dbReference type="PANTHER" id="PTHR30451:SF4">
    <property type="entry name" value="OUTER MEMBRANE USHER PROTEIN YQIG-RELATED"/>
    <property type="match status" value="1"/>
</dbReference>
<evidence type="ECO:0000259" key="11">
    <source>
        <dbReference type="Pfam" id="PF13954"/>
    </source>
</evidence>
<dbReference type="Proteomes" id="UP000040088">
    <property type="component" value="Unassembled WGS sequence"/>
</dbReference>
<evidence type="ECO:0000256" key="4">
    <source>
        <dbReference type="ARBA" id="ARBA00022452"/>
    </source>
</evidence>
<evidence type="ECO:0000313" key="13">
    <source>
        <dbReference type="Proteomes" id="UP000040088"/>
    </source>
</evidence>
<dbReference type="EMBL" id="CQEM01000020">
    <property type="protein sequence ID" value="CNL73753.1"/>
    <property type="molecule type" value="Genomic_DNA"/>
</dbReference>
<dbReference type="Pfam" id="PF13954">
    <property type="entry name" value="PapC_N"/>
    <property type="match status" value="1"/>
</dbReference>
<sequence>MQYHSKRKEMIFRIVQILTLAGMSLFLPRWAEAVEFNTNIIDAKDRDNIDLSRFEVDDYTPAGDYLLDILINGRLLPERFLITYLPIEGGKSTRLCLSPELVDLLGLSPAVRESLTLWNDGKCVSIDEKEEITANYDKEKQYLIISIPQAWLAYSDPNWVPPSQWDEGIPGVILDYNLFANRYAPKNGDSTTNFSSYGTAGANMGPWRIRADYQYINNETDGSHYGNFDWSQVYAFRAIPSIEAKFVGGQTYLSSSIFDSFRFLGVSLSSDERMLPPTLRGYAPQVVGIARTNARVILSQNGRTLYQTNVAPGPFVIQDISEAVQGNIDVRVEEEDGRVTTFQVSAATVPFLTRKGAIRYKTALGRPTQGSHHAVSDPNFFNGELSWGAFNDVSLYGGLIATSQDYTAIAVGAGQNLHSFGALSVDVTHSRAQIPNEEKKSGESYRINYSKRFDQTNSQITFAGYRFSEKNFMSMNQYLDRLNGNNYLQNDKQTYTVTANQYLAWPDITLYLSATHKTYWNDASSNNYGVSVSKIFDIGTFKGISTTISANKVNYQYENENQIFFSFTLPIGSGQQLSYDAQHDKNSGYSQNISYFNSQDPRNIWRVSAGGASPELQQGNGVFRGGYQHSSPYGEFGIDGSHKNNEYNSVNSNWYGSITATTRGISAHQNKSGNEPRIMIDTGDVSGVSLNNNSAMTNRFGIAVVNGITSYQQSDIRVDVQNLPEDIEVYSTVIQKTLTEGAIGYREIRAVKGRQIMAIIRQKEGHFPPLGSSVIADKTGAEVGIVGENGLTYLAGLEDGGKLTVQWGKDQCRIILPNNSGMNSGKILLPCQ</sequence>
<feature type="domain" description="PapC N-terminal" evidence="11">
    <location>
        <begin position="35"/>
        <end position="178"/>
    </location>
</feature>
<keyword evidence="3 9" id="KW-0813">Transport</keyword>
<name>A0A0T9UUW7_YERAE</name>
<dbReference type="Pfam" id="PF13953">
    <property type="entry name" value="PapC_C"/>
    <property type="match status" value="1"/>
</dbReference>
<dbReference type="InterPro" id="IPR025885">
    <property type="entry name" value="PapC_N"/>
</dbReference>
<dbReference type="InterPro" id="IPR042186">
    <property type="entry name" value="FimD_plug_dom"/>
</dbReference>
<dbReference type="InterPro" id="IPR037224">
    <property type="entry name" value="PapC_N_sf"/>
</dbReference>
<feature type="domain" description="PapC-like C-terminal" evidence="10">
    <location>
        <begin position="760"/>
        <end position="814"/>
    </location>
</feature>
<keyword evidence="9" id="KW-1029">Fimbrium biogenesis</keyword>
<dbReference type="GO" id="GO:0009297">
    <property type="term" value="P:pilus assembly"/>
    <property type="evidence" value="ECO:0007669"/>
    <property type="project" value="InterPro"/>
</dbReference>
<dbReference type="Pfam" id="PF00577">
    <property type="entry name" value="Usher"/>
    <property type="match status" value="1"/>
</dbReference>
<evidence type="ECO:0000256" key="5">
    <source>
        <dbReference type="ARBA" id="ARBA00022692"/>
    </source>
</evidence>
<dbReference type="PROSITE" id="PS01151">
    <property type="entry name" value="FIMBRIAL_USHER"/>
    <property type="match status" value="1"/>
</dbReference>
<evidence type="ECO:0000256" key="7">
    <source>
        <dbReference type="ARBA" id="ARBA00023136"/>
    </source>
</evidence>
<evidence type="ECO:0000256" key="1">
    <source>
        <dbReference type="ARBA" id="ARBA00004571"/>
    </source>
</evidence>
<keyword evidence="8 9" id="KW-0998">Cell outer membrane</keyword>
<dbReference type="InterPro" id="IPR025949">
    <property type="entry name" value="PapC-like_C"/>
</dbReference>
<dbReference type="Gene3D" id="2.60.40.3110">
    <property type="match status" value="1"/>
</dbReference>
<dbReference type="Gene3D" id="3.10.20.410">
    <property type="match status" value="1"/>
</dbReference>
<dbReference type="Gene3D" id="2.60.40.2610">
    <property type="entry name" value="Outer membrane usher protein FimD, plug domain"/>
    <property type="match status" value="1"/>
</dbReference>
<dbReference type="Gene3D" id="2.60.40.2070">
    <property type="match status" value="1"/>
</dbReference>
<accession>A0A0T9UUW7</accession>
<dbReference type="InterPro" id="IPR043142">
    <property type="entry name" value="PapC-like_C_sf"/>
</dbReference>
<proteinExistence type="inferred from homology"/>
<evidence type="ECO:0000256" key="8">
    <source>
        <dbReference type="ARBA" id="ARBA00023237"/>
    </source>
</evidence>
<organism evidence="12 13">
    <name type="scientific">Yersinia aleksiciae</name>
    <dbReference type="NCBI Taxonomy" id="263819"/>
    <lineage>
        <taxon>Bacteria</taxon>
        <taxon>Pseudomonadati</taxon>
        <taxon>Pseudomonadota</taxon>
        <taxon>Gammaproteobacteria</taxon>
        <taxon>Enterobacterales</taxon>
        <taxon>Yersiniaceae</taxon>
        <taxon>Yersinia</taxon>
    </lineage>
</organism>
<comment type="similarity">
    <text evidence="2 9">Belongs to the fimbrial export usher family.</text>
</comment>
<evidence type="ECO:0000259" key="10">
    <source>
        <dbReference type="Pfam" id="PF13953"/>
    </source>
</evidence>
<evidence type="ECO:0000313" key="12">
    <source>
        <dbReference type="EMBL" id="CNL73753.1"/>
    </source>
</evidence>
<dbReference type="PANTHER" id="PTHR30451">
    <property type="entry name" value="OUTER MEMBRANE USHER PROTEIN"/>
    <property type="match status" value="1"/>
</dbReference>
<dbReference type="InterPro" id="IPR000015">
    <property type="entry name" value="Fimb_usher"/>
</dbReference>
<evidence type="ECO:0000256" key="3">
    <source>
        <dbReference type="ARBA" id="ARBA00022448"/>
    </source>
</evidence>
<dbReference type="GO" id="GO:0015473">
    <property type="term" value="F:fimbrial usher porin activity"/>
    <property type="evidence" value="ECO:0007669"/>
    <property type="project" value="InterPro"/>
</dbReference>
<gene>
    <name evidence="12" type="primary">yqiG</name>
    <name evidence="12" type="ORF">ERS008460_03649</name>
</gene>
<evidence type="ECO:0000256" key="2">
    <source>
        <dbReference type="ARBA" id="ARBA00008064"/>
    </source>
</evidence>